<dbReference type="EMBL" id="GBXM01068100">
    <property type="protein sequence ID" value="JAH40477.1"/>
    <property type="molecule type" value="Transcribed_RNA"/>
</dbReference>
<reference evidence="2" key="2">
    <citation type="journal article" date="2015" name="Fish Shellfish Immunol.">
        <title>Early steps in the European eel (Anguilla anguilla)-Vibrio vulnificus interaction in the gills: Role of the RtxA13 toxin.</title>
        <authorList>
            <person name="Callol A."/>
            <person name="Pajuelo D."/>
            <person name="Ebbesson L."/>
            <person name="Teles M."/>
            <person name="MacKenzie S."/>
            <person name="Amaro C."/>
        </authorList>
    </citation>
    <scope>NUCLEOTIDE SEQUENCE</scope>
</reference>
<protein>
    <submittedName>
        <fullName evidence="2">Uncharacterized protein</fullName>
    </submittedName>
</protein>
<reference evidence="2" key="1">
    <citation type="submission" date="2014-11" db="EMBL/GenBank/DDBJ databases">
        <authorList>
            <person name="Amaro Gonzalez C."/>
        </authorList>
    </citation>
    <scope>NUCLEOTIDE SEQUENCE</scope>
</reference>
<feature type="transmembrane region" description="Helical" evidence="1">
    <location>
        <begin position="6"/>
        <end position="28"/>
    </location>
</feature>
<proteinExistence type="predicted"/>
<evidence type="ECO:0000256" key="1">
    <source>
        <dbReference type="SAM" id="Phobius"/>
    </source>
</evidence>
<dbReference type="AlphaFoldDB" id="A0A0E9SGV0"/>
<sequence>MCCSYSMHACLVFTLIFSVSTVYQMLLLTEMDWLAIYIIKR</sequence>
<evidence type="ECO:0000313" key="2">
    <source>
        <dbReference type="EMBL" id="JAH40477.1"/>
    </source>
</evidence>
<organism evidence="2">
    <name type="scientific">Anguilla anguilla</name>
    <name type="common">European freshwater eel</name>
    <name type="synonym">Muraena anguilla</name>
    <dbReference type="NCBI Taxonomy" id="7936"/>
    <lineage>
        <taxon>Eukaryota</taxon>
        <taxon>Metazoa</taxon>
        <taxon>Chordata</taxon>
        <taxon>Craniata</taxon>
        <taxon>Vertebrata</taxon>
        <taxon>Euteleostomi</taxon>
        <taxon>Actinopterygii</taxon>
        <taxon>Neopterygii</taxon>
        <taxon>Teleostei</taxon>
        <taxon>Anguilliformes</taxon>
        <taxon>Anguillidae</taxon>
        <taxon>Anguilla</taxon>
    </lineage>
</organism>
<keyword evidence="1" id="KW-0812">Transmembrane</keyword>
<accession>A0A0E9SGV0</accession>
<keyword evidence="1" id="KW-1133">Transmembrane helix</keyword>
<name>A0A0E9SGV0_ANGAN</name>
<keyword evidence="1" id="KW-0472">Membrane</keyword>